<evidence type="ECO:0008006" key="7">
    <source>
        <dbReference type="Google" id="ProtNLM"/>
    </source>
</evidence>
<gene>
    <name evidence="5" type="ORF">scyTo_0003315</name>
</gene>
<evidence type="ECO:0000256" key="2">
    <source>
        <dbReference type="ARBA" id="ARBA00009116"/>
    </source>
</evidence>
<protein>
    <recommendedName>
        <fullName evidence="7">ATP synthase mitochondrial F1 complex assembly factor 1</fullName>
    </recommendedName>
</protein>
<dbReference type="OMA" id="RCEIKDE"/>
<comment type="subcellular location">
    <subcellularLocation>
        <location evidence="1">Mitochondrion</location>
    </subcellularLocation>
</comment>
<dbReference type="AlphaFoldDB" id="A0A401PM76"/>
<keyword evidence="4" id="KW-0496">Mitochondrion</keyword>
<comment type="caution">
    <text evidence="5">The sequence shown here is derived from an EMBL/GenBank/DDBJ whole genome shotgun (WGS) entry which is preliminary data.</text>
</comment>
<keyword evidence="3" id="KW-0809">Transit peptide</keyword>
<proteinExistence type="inferred from homology"/>
<dbReference type="GO" id="GO:0033615">
    <property type="term" value="P:mitochondrial proton-transporting ATP synthase complex assembly"/>
    <property type="evidence" value="ECO:0007669"/>
    <property type="project" value="TreeGrafter"/>
</dbReference>
<evidence type="ECO:0000256" key="4">
    <source>
        <dbReference type="ARBA" id="ARBA00023128"/>
    </source>
</evidence>
<keyword evidence="6" id="KW-1185">Reference proteome</keyword>
<organism evidence="5 6">
    <name type="scientific">Scyliorhinus torazame</name>
    <name type="common">Cloudy catshark</name>
    <name type="synonym">Catulus torazame</name>
    <dbReference type="NCBI Taxonomy" id="75743"/>
    <lineage>
        <taxon>Eukaryota</taxon>
        <taxon>Metazoa</taxon>
        <taxon>Chordata</taxon>
        <taxon>Craniata</taxon>
        <taxon>Vertebrata</taxon>
        <taxon>Chondrichthyes</taxon>
        <taxon>Elasmobranchii</taxon>
        <taxon>Galeomorphii</taxon>
        <taxon>Galeoidea</taxon>
        <taxon>Carcharhiniformes</taxon>
        <taxon>Scyliorhinidae</taxon>
        <taxon>Scyliorhinus</taxon>
    </lineage>
</organism>
<dbReference type="STRING" id="75743.A0A401PM76"/>
<name>A0A401PM76_SCYTO</name>
<evidence type="ECO:0000256" key="1">
    <source>
        <dbReference type="ARBA" id="ARBA00004173"/>
    </source>
</evidence>
<comment type="similarity">
    <text evidence="2">Belongs to the ATP11 family.</text>
</comment>
<sequence length="317" mass="36075">MCTGANKMSAVRELWSFSNRTLTVRNRCLLPLGLGVVSDQLRTFSISGVLNHTGNEQELQNNPFYNKYQTKIQQLRRIKPDEYEARMAKKEDVKRHPLGHSKQGDFIRLMEEKSKKLGERATGKTIGFDKDKTLHSILNLDMVKEKSPDEIRQIWNQYFALKNTISAVIPGATFDLMHSRSQKCPTFLYVLPREAGYEFFVGQWSATELHFSSLINLQSLGVNSPSQLIIYHYPDLKKEKGIVLLTAELDTTFLNVQEAQCLANEAQLFYATDCQKIYNLVETFNHKPSDFKHMSVIAEIEQCGIGASLMGNQSAKT</sequence>
<dbReference type="Proteomes" id="UP000288216">
    <property type="component" value="Unassembled WGS sequence"/>
</dbReference>
<dbReference type="InterPro" id="IPR010591">
    <property type="entry name" value="ATP11"/>
</dbReference>
<dbReference type="OrthoDB" id="16535at2759"/>
<evidence type="ECO:0000313" key="6">
    <source>
        <dbReference type="Proteomes" id="UP000288216"/>
    </source>
</evidence>
<dbReference type="PANTHER" id="PTHR13126">
    <property type="entry name" value="CHAPERONE ATP11"/>
    <property type="match status" value="1"/>
</dbReference>
<dbReference type="Pfam" id="PF06644">
    <property type="entry name" value="ATP11"/>
    <property type="match status" value="1"/>
</dbReference>
<accession>A0A401PM76</accession>
<evidence type="ECO:0000313" key="5">
    <source>
        <dbReference type="EMBL" id="GCB74227.1"/>
    </source>
</evidence>
<dbReference type="GO" id="GO:0005739">
    <property type="term" value="C:mitochondrion"/>
    <property type="evidence" value="ECO:0007669"/>
    <property type="project" value="UniProtKB-SubCell"/>
</dbReference>
<dbReference type="EMBL" id="BFAA01000890">
    <property type="protein sequence ID" value="GCB74227.1"/>
    <property type="molecule type" value="Genomic_DNA"/>
</dbReference>
<evidence type="ECO:0000256" key="3">
    <source>
        <dbReference type="ARBA" id="ARBA00022946"/>
    </source>
</evidence>
<reference evidence="5 6" key="1">
    <citation type="journal article" date="2018" name="Nat. Ecol. Evol.">
        <title>Shark genomes provide insights into elasmobranch evolution and the origin of vertebrates.</title>
        <authorList>
            <person name="Hara Y"/>
            <person name="Yamaguchi K"/>
            <person name="Onimaru K"/>
            <person name="Kadota M"/>
            <person name="Koyanagi M"/>
            <person name="Keeley SD"/>
            <person name="Tatsumi K"/>
            <person name="Tanaka K"/>
            <person name="Motone F"/>
            <person name="Kageyama Y"/>
            <person name="Nozu R"/>
            <person name="Adachi N"/>
            <person name="Nishimura O"/>
            <person name="Nakagawa R"/>
            <person name="Tanegashima C"/>
            <person name="Kiyatake I"/>
            <person name="Matsumoto R"/>
            <person name="Murakumo K"/>
            <person name="Nishida K"/>
            <person name="Terakita A"/>
            <person name="Kuratani S"/>
            <person name="Sato K"/>
            <person name="Hyodo S Kuraku.S."/>
        </authorList>
    </citation>
    <scope>NUCLEOTIDE SEQUENCE [LARGE SCALE GENOMIC DNA]</scope>
</reference>
<dbReference type="PANTHER" id="PTHR13126:SF0">
    <property type="entry name" value="ATP SYNTHASE MITOCHONDRIAL F1 COMPLEX ASSEMBLY FACTOR 1"/>
    <property type="match status" value="1"/>
</dbReference>